<feature type="domain" description="Co-chaperone DjlA N-terminal" evidence="1">
    <location>
        <begin position="28"/>
        <end position="147"/>
    </location>
</feature>
<dbReference type="Pfam" id="PF05099">
    <property type="entry name" value="TerB"/>
    <property type="match status" value="1"/>
</dbReference>
<comment type="caution">
    <text evidence="2">The sequence shown here is derived from an EMBL/GenBank/DDBJ whole genome shotgun (WGS) entry which is preliminary data.</text>
</comment>
<dbReference type="InterPro" id="IPR029024">
    <property type="entry name" value="TerB-like"/>
</dbReference>
<dbReference type="InterPro" id="IPR007791">
    <property type="entry name" value="DjlA_N"/>
</dbReference>
<reference evidence="2 3" key="1">
    <citation type="submission" date="2015-05" db="EMBL/GenBank/DDBJ databases">
        <title>Photobacterium galathea sp. nov.</title>
        <authorList>
            <person name="Machado H."/>
            <person name="Gram L."/>
        </authorList>
    </citation>
    <scope>NUCLEOTIDE SEQUENCE [LARGE SCALE GENOMIC DNA]</scope>
    <source>
        <strain evidence="2 3">DSM 22954</strain>
    </source>
</reference>
<dbReference type="CDD" id="cd07176">
    <property type="entry name" value="terB"/>
    <property type="match status" value="1"/>
</dbReference>
<dbReference type="AlphaFoldDB" id="A0A0J1HF32"/>
<dbReference type="RefSeq" id="WP_047884393.1">
    <property type="nucleotide sequence ID" value="NZ_LDOU01000006.1"/>
</dbReference>
<dbReference type="EMBL" id="LDOU01000006">
    <property type="protein sequence ID" value="KLV10230.1"/>
    <property type="molecule type" value="Genomic_DNA"/>
</dbReference>
<dbReference type="Proteomes" id="UP000035909">
    <property type="component" value="Unassembled WGS sequence"/>
</dbReference>
<sequence>MLGRFFSKKAKAAGVELKRIENRDLMEAIVGGCLLVAAANDKNGKVDESEMTRIHNLIRTNKNLEHFGAEIQEIITRTKARLEASFIAARLEIMREIEDIADDTEQAQDVMANVITIALADGDVDEAEYAVLEQIAMTLGLHIDDWIQ</sequence>
<keyword evidence="3" id="KW-1185">Reference proteome</keyword>
<dbReference type="SUPFAM" id="SSF158682">
    <property type="entry name" value="TerB-like"/>
    <property type="match status" value="1"/>
</dbReference>
<dbReference type="OrthoDB" id="6629454at2"/>
<name>A0A0J1HF32_9GAMM</name>
<dbReference type="PATRIC" id="fig|320778.3.peg.1411"/>
<evidence type="ECO:0000313" key="2">
    <source>
        <dbReference type="EMBL" id="KLV10230.1"/>
    </source>
</evidence>
<organism evidence="2 3">
    <name type="scientific">Photobacterium ganghwense</name>
    <dbReference type="NCBI Taxonomy" id="320778"/>
    <lineage>
        <taxon>Bacteria</taxon>
        <taxon>Pseudomonadati</taxon>
        <taxon>Pseudomonadota</taxon>
        <taxon>Gammaproteobacteria</taxon>
        <taxon>Vibrionales</taxon>
        <taxon>Vibrionaceae</taxon>
        <taxon>Photobacterium</taxon>
    </lineage>
</organism>
<evidence type="ECO:0000259" key="1">
    <source>
        <dbReference type="Pfam" id="PF05099"/>
    </source>
</evidence>
<accession>A0A0J1HF32</accession>
<dbReference type="Gene3D" id="1.10.3680.10">
    <property type="entry name" value="TerB-like"/>
    <property type="match status" value="1"/>
</dbReference>
<gene>
    <name evidence="2" type="ORF">ABT57_06560</name>
</gene>
<proteinExistence type="predicted"/>
<protein>
    <submittedName>
        <fullName evidence="2">TciA</fullName>
    </submittedName>
</protein>
<evidence type="ECO:0000313" key="3">
    <source>
        <dbReference type="Proteomes" id="UP000035909"/>
    </source>
</evidence>